<evidence type="ECO:0000256" key="9">
    <source>
        <dbReference type="ARBA" id="ARBA00022884"/>
    </source>
</evidence>
<comment type="cofactor">
    <cofactor evidence="1">
        <name>Mg(2+)</name>
        <dbReference type="ChEBI" id="CHEBI:18420"/>
    </cofactor>
</comment>
<gene>
    <name evidence="16" type="ORF">DCAR_003847</name>
</gene>
<evidence type="ECO:0000259" key="15">
    <source>
        <dbReference type="PROSITE" id="PS50961"/>
    </source>
</evidence>
<dbReference type="GO" id="GO:0030422">
    <property type="term" value="P:siRNA processing"/>
    <property type="evidence" value="ECO:0007669"/>
    <property type="project" value="TreeGrafter"/>
</dbReference>
<evidence type="ECO:0000256" key="1">
    <source>
        <dbReference type="ARBA" id="ARBA00001946"/>
    </source>
</evidence>
<dbReference type="GO" id="GO:0005634">
    <property type="term" value="C:nucleus"/>
    <property type="evidence" value="ECO:0007669"/>
    <property type="project" value="TreeGrafter"/>
</dbReference>
<reference evidence="16" key="1">
    <citation type="journal article" date="2016" name="Nat. Genet.">
        <title>A high-quality carrot genome assembly provides new insights into carotenoid accumulation and asterid genome evolution.</title>
        <authorList>
            <person name="Iorizzo M."/>
            <person name="Ellison S."/>
            <person name="Senalik D."/>
            <person name="Zeng P."/>
            <person name="Satapoomin P."/>
            <person name="Huang J."/>
            <person name="Bowman M."/>
            <person name="Iovene M."/>
            <person name="Sanseverino W."/>
            <person name="Cavagnaro P."/>
            <person name="Yildiz M."/>
            <person name="Macko-Podgorni A."/>
            <person name="Moranska E."/>
            <person name="Grzebelus E."/>
            <person name="Grzebelus D."/>
            <person name="Ashrafi H."/>
            <person name="Zheng Z."/>
            <person name="Cheng S."/>
            <person name="Spooner D."/>
            <person name="Van Deynze A."/>
            <person name="Simon P."/>
        </authorList>
    </citation>
    <scope>NUCLEOTIDE SEQUENCE [LARGE SCALE GENOMIC DNA]</scope>
    <source>
        <tissue evidence="16">Leaf</tissue>
    </source>
</reference>
<dbReference type="GO" id="GO:0003723">
    <property type="term" value="F:RNA binding"/>
    <property type="evidence" value="ECO:0007669"/>
    <property type="project" value="UniProtKB-UniRule"/>
</dbReference>
<evidence type="ECO:0000256" key="5">
    <source>
        <dbReference type="ARBA" id="ARBA00022679"/>
    </source>
</evidence>
<dbReference type="GO" id="GO:0046872">
    <property type="term" value="F:metal ion binding"/>
    <property type="evidence" value="ECO:0007669"/>
    <property type="project" value="UniProtKB-KW"/>
</dbReference>
<evidence type="ECO:0000256" key="2">
    <source>
        <dbReference type="ARBA" id="ARBA00009026"/>
    </source>
</evidence>
<dbReference type="Pfam" id="PF21224">
    <property type="entry name" value="Hen1_LCD"/>
    <property type="match status" value="1"/>
</dbReference>
<evidence type="ECO:0000256" key="14">
    <source>
        <dbReference type="SAM" id="MobiDB-lite"/>
    </source>
</evidence>
<dbReference type="Gene3D" id="3.30.160.20">
    <property type="match status" value="1"/>
</dbReference>
<name>A0A166IJB9_DAUCS</name>
<keyword evidence="7" id="KW-0479">Metal-binding</keyword>
<dbReference type="PANTHER" id="PTHR21404">
    <property type="entry name" value="HEN1"/>
    <property type="match status" value="1"/>
</dbReference>
<dbReference type="PANTHER" id="PTHR21404:SF3">
    <property type="entry name" value="SMALL RNA 2'-O-METHYLTRANSFERASE"/>
    <property type="match status" value="1"/>
</dbReference>
<protein>
    <recommendedName>
        <fullName evidence="3">Small RNA 2'-O-methyltransferase</fullName>
        <ecNumber evidence="11">2.1.1.386</ecNumber>
    </recommendedName>
</protein>
<evidence type="ECO:0000256" key="4">
    <source>
        <dbReference type="ARBA" id="ARBA00022603"/>
    </source>
</evidence>
<dbReference type="Pfam" id="PF24995">
    <property type="entry name" value="DSRM_2"/>
    <property type="match status" value="1"/>
</dbReference>
<dbReference type="AlphaFoldDB" id="A0A166IJB9"/>
<feature type="domain" description="HTH La-type RNA-binding" evidence="15">
    <location>
        <begin position="98"/>
        <end position="207"/>
    </location>
</feature>
<comment type="catalytic activity">
    <reaction evidence="12">
        <text>small RNA 3'-end nucleotide + S-adenosyl-L-methionine = small RNA 3'-end 2'-O-methylnucleotide + S-adenosyl-L-homocysteine + H(+)</text>
        <dbReference type="Rhea" id="RHEA:37887"/>
        <dbReference type="Rhea" id="RHEA-COMP:10415"/>
        <dbReference type="Rhea" id="RHEA-COMP:10416"/>
        <dbReference type="ChEBI" id="CHEBI:15378"/>
        <dbReference type="ChEBI" id="CHEBI:57856"/>
        <dbReference type="ChEBI" id="CHEBI:59789"/>
        <dbReference type="ChEBI" id="CHEBI:74896"/>
        <dbReference type="ChEBI" id="CHEBI:74898"/>
        <dbReference type="EC" id="2.1.1.386"/>
    </reaction>
</comment>
<dbReference type="Gene3D" id="3.40.50.150">
    <property type="entry name" value="Vaccinia Virus protein VP39"/>
    <property type="match status" value="1"/>
</dbReference>
<dbReference type="InterPro" id="IPR040813">
    <property type="entry name" value="Hen1_Lam_C"/>
</dbReference>
<accession>A0A166IJB9</accession>
<organism evidence="16">
    <name type="scientific">Daucus carota subsp. sativus</name>
    <name type="common">Carrot</name>
    <dbReference type="NCBI Taxonomy" id="79200"/>
    <lineage>
        <taxon>Eukaryota</taxon>
        <taxon>Viridiplantae</taxon>
        <taxon>Streptophyta</taxon>
        <taxon>Embryophyta</taxon>
        <taxon>Tracheophyta</taxon>
        <taxon>Spermatophyta</taxon>
        <taxon>Magnoliopsida</taxon>
        <taxon>eudicotyledons</taxon>
        <taxon>Gunneridae</taxon>
        <taxon>Pentapetalae</taxon>
        <taxon>asterids</taxon>
        <taxon>campanulids</taxon>
        <taxon>Apiales</taxon>
        <taxon>Apiaceae</taxon>
        <taxon>Apioideae</taxon>
        <taxon>Scandiceae</taxon>
        <taxon>Daucinae</taxon>
        <taxon>Daucus</taxon>
        <taxon>Daucus sect. Daucus</taxon>
    </lineage>
</organism>
<evidence type="ECO:0000313" key="16">
    <source>
        <dbReference type="EMBL" id="KZN11191.1"/>
    </source>
</evidence>
<keyword evidence="4" id="KW-0489">Methyltransferase</keyword>
<evidence type="ECO:0000256" key="6">
    <source>
        <dbReference type="ARBA" id="ARBA00022691"/>
    </source>
</evidence>
<keyword evidence="8" id="KW-0460">Magnesium</keyword>
<keyword evidence="10" id="KW-0943">RNA-mediated gene silencing</keyword>
<evidence type="ECO:0000256" key="7">
    <source>
        <dbReference type="ARBA" id="ARBA00022723"/>
    </source>
</evidence>
<evidence type="ECO:0000256" key="13">
    <source>
        <dbReference type="PROSITE-ProRule" id="PRU00332"/>
    </source>
</evidence>
<keyword evidence="6" id="KW-0949">S-adenosyl-L-methionine</keyword>
<evidence type="ECO:0000256" key="3">
    <source>
        <dbReference type="ARBA" id="ARBA00021330"/>
    </source>
</evidence>
<proteinExistence type="inferred from homology"/>
<dbReference type="GO" id="GO:0090486">
    <property type="term" value="F:small RNA 2'-O-methyltransferase activity"/>
    <property type="evidence" value="ECO:0007669"/>
    <property type="project" value="UniProtKB-EC"/>
</dbReference>
<dbReference type="STRING" id="79200.A0A166IJB9"/>
<dbReference type="InterPro" id="IPR029063">
    <property type="entry name" value="SAM-dependent_MTases_sf"/>
</dbReference>
<evidence type="ECO:0000256" key="12">
    <source>
        <dbReference type="ARBA" id="ARBA00048418"/>
    </source>
</evidence>
<dbReference type="EC" id="2.1.1.386" evidence="11"/>
<sequence length="958" mass="106172">MGSQENPVLALKQKTLTPKAIIHQKFGANAVYKVEEVKKSADDGGPRLNLPQKGPCLFQCSLQLPEVTVVSELCKKKKDAEQSAAEKAIEKLGITLSIPTAQEAGDEVVGRLSYLFSDTFYTTVHPLSGHFRAALLRKDQFYGYVPVSVISFFDSKLLNLCKCINPEVETNSWLAVPLILKAAARVPLLISEDHLSIRRPSPYPPEVLQAVDNQLSNLPESTCIRAVRIPCLVDKIVEPLLFNISINGYYLDAIAQELGVTDASKVLVSRSVGKASSETRLYFCTPQSYMLNVSSELGEEITTDGTLNTRATFLSGQKIYGDAILASVGYTWKSTDIFYEDASLRSYFRILINKVPDGVYKLSREAILAAEMPTAFTTRSNWRGSYPRDILCTICRQHRLSVPEIISLENAEVPGVHKKMKLTDPREQETNGGGVALGVAGVGGTFKCKIKIFSRSQELIMCCTPKESFKKQSDAIQDAALKILTWLNNYFQNPEISVENLTTSGHEIDIQFYPQCFFKEFKLYQSVHNSSRLLNSDCLSRNTGFLKSTMFSVNDNDQMLGVSLSTGSLACISYSIYLLAGECMKEQLESSEEFEFEIGVKAVSPHFEAVVTQMSLGQSISYNKEVPSIELIMAAATDPERILSLLNSGGCSLEYSITLLRVTEPLEERMEQALFSPPLSKQRVDFALQQIKESCAASLVDFGCGSGSLLESLLAYPTSLETIVGVDISQRSLARAAKTIVVSSATFVIPHTEGFSIKSGYKRYGCTSKILHTKLTTKTEAGSSRIKSALLYDGSITSFDSRLYGFDIGTCLEVIEHMEEDQAFLFGDVVLSSFRPKVLIVSTPNFEYNVILHKSTVQGPEDDPDEKNQSQSSKFRNHDHKFEWTREQFNDWATKLAERHNYSVKFSGVGGVDGVEPGYASQIAVFRREGDDFPENVSSAHHYDIIWDWSSNSSSSLE</sequence>
<dbReference type="InterPro" id="IPR006630">
    <property type="entry name" value="La_HTH"/>
</dbReference>
<keyword evidence="5" id="KW-0808">Transferase</keyword>
<dbReference type="InterPro" id="IPR056755">
    <property type="entry name" value="DSRM_2"/>
</dbReference>
<dbReference type="InterPro" id="IPR040870">
    <property type="entry name" value="HEN1_dsRBD2"/>
</dbReference>
<dbReference type="SUPFAM" id="SSF54768">
    <property type="entry name" value="dsRNA-binding domain-like"/>
    <property type="match status" value="1"/>
</dbReference>
<dbReference type="CDD" id="cd00048">
    <property type="entry name" value="DSRM_SF"/>
    <property type="match status" value="1"/>
</dbReference>
<dbReference type="Pfam" id="PF17842">
    <property type="entry name" value="dsRBD2"/>
    <property type="match status" value="1"/>
</dbReference>
<dbReference type="PROSITE" id="PS50961">
    <property type="entry name" value="HTH_LA"/>
    <property type="match status" value="1"/>
</dbReference>
<comment type="caution">
    <text evidence="16">The sequence shown here is derived from an EMBL/GenBank/DDBJ whole genome shotgun (WGS) entry which is preliminary data.</text>
</comment>
<evidence type="ECO:0000256" key="8">
    <source>
        <dbReference type="ARBA" id="ARBA00022842"/>
    </source>
</evidence>
<dbReference type="Pfam" id="PF18441">
    <property type="entry name" value="Hen1_Lam_C"/>
    <property type="match status" value="1"/>
</dbReference>
<evidence type="ECO:0000256" key="11">
    <source>
        <dbReference type="ARBA" id="ARBA00035025"/>
    </source>
</evidence>
<keyword evidence="9 13" id="KW-0694">RNA-binding</keyword>
<dbReference type="EMBL" id="LNRQ01000001">
    <property type="protein sequence ID" value="KZN11191.1"/>
    <property type="molecule type" value="Genomic_DNA"/>
</dbReference>
<evidence type="ECO:0000256" key="10">
    <source>
        <dbReference type="ARBA" id="ARBA00023158"/>
    </source>
</evidence>
<dbReference type="GO" id="GO:0005737">
    <property type="term" value="C:cytoplasm"/>
    <property type="evidence" value="ECO:0007669"/>
    <property type="project" value="TreeGrafter"/>
</dbReference>
<dbReference type="InterPro" id="IPR026610">
    <property type="entry name" value="Hen1"/>
</dbReference>
<dbReference type="Gramene" id="KZN11191">
    <property type="protein sequence ID" value="KZN11191"/>
    <property type="gene ID" value="DCAR_003847"/>
</dbReference>
<feature type="region of interest" description="Disordered" evidence="14">
    <location>
        <begin position="857"/>
        <end position="877"/>
    </location>
</feature>
<dbReference type="OMA" id="ELLWEWP"/>
<dbReference type="SUPFAM" id="SSF53335">
    <property type="entry name" value="S-adenosyl-L-methionine-dependent methyltransferases"/>
    <property type="match status" value="1"/>
</dbReference>
<dbReference type="GO" id="GO:0001510">
    <property type="term" value="P:RNA methylation"/>
    <property type="evidence" value="ECO:0007669"/>
    <property type="project" value="InterPro"/>
</dbReference>
<comment type="similarity">
    <text evidence="2">Belongs to the methyltransferase superfamily. HEN1 family.</text>
</comment>